<protein>
    <submittedName>
        <fullName evidence="1">Uncharacterized protein</fullName>
    </submittedName>
</protein>
<reference evidence="1 2" key="2">
    <citation type="journal article" date="2022" name="Mol. Ecol. Resour.">
        <title>The genomes of chicory, endive, great burdock and yacon provide insights into Asteraceae paleo-polyploidization history and plant inulin production.</title>
        <authorList>
            <person name="Fan W."/>
            <person name="Wang S."/>
            <person name="Wang H."/>
            <person name="Wang A."/>
            <person name="Jiang F."/>
            <person name="Liu H."/>
            <person name="Zhao H."/>
            <person name="Xu D."/>
            <person name="Zhang Y."/>
        </authorList>
    </citation>
    <scope>NUCLEOTIDE SEQUENCE [LARGE SCALE GENOMIC DNA]</scope>
    <source>
        <strain evidence="2">cv. Punajuju</strain>
        <tissue evidence="1">Leaves</tissue>
    </source>
</reference>
<evidence type="ECO:0000313" key="1">
    <source>
        <dbReference type="EMBL" id="KAI3737336.1"/>
    </source>
</evidence>
<organism evidence="1 2">
    <name type="scientific">Cichorium intybus</name>
    <name type="common">Chicory</name>
    <dbReference type="NCBI Taxonomy" id="13427"/>
    <lineage>
        <taxon>Eukaryota</taxon>
        <taxon>Viridiplantae</taxon>
        <taxon>Streptophyta</taxon>
        <taxon>Embryophyta</taxon>
        <taxon>Tracheophyta</taxon>
        <taxon>Spermatophyta</taxon>
        <taxon>Magnoliopsida</taxon>
        <taxon>eudicotyledons</taxon>
        <taxon>Gunneridae</taxon>
        <taxon>Pentapetalae</taxon>
        <taxon>asterids</taxon>
        <taxon>campanulids</taxon>
        <taxon>Asterales</taxon>
        <taxon>Asteraceae</taxon>
        <taxon>Cichorioideae</taxon>
        <taxon>Cichorieae</taxon>
        <taxon>Cichoriinae</taxon>
        <taxon>Cichorium</taxon>
    </lineage>
</organism>
<sequence>MFRDSVQKGYKKRANNKRYSLASSSEFPMDSSYGSFTTFMEVSFSNYKKFDYTDNKMVSIVIFSLYNLHCYSACYRSLFLSLSIVFSSFELQVPPCFVSRTDPKPQLHTFYLVDGFKQEEFSSSESVNFISTCYV</sequence>
<comment type="caution">
    <text evidence="1">The sequence shown here is derived from an EMBL/GenBank/DDBJ whole genome shotgun (WGS) entry which is preliminary data.</text>
</comment>
<dbReference type="Proteomes" id="UP001055811">
    <property type="component" value="Linkage Group LG05"/>
</dbReference>
<name>A0ACB9CSW9_CICIN</name>
<accession>A0ACB9CSW9</accession>
<gene>
    <name evidence="1" type="ORF">L2E82_27334</name>
</gene>
<reference evidence="2" key="1">
    <citation type="journal article" date="2022" name="Mol. Ecol. Resour.">
        <title>The genomes of chicory, endive, great burdock and yacon provide insights into Asteraceae palaeo-polyploidization history and plant inulin production.</title>
        <authorList>
            <person name="Fan W."/>
            <person name="Wang S."/>
            <person name="Wang H."/>
            <person name="Wang A."/>
            <person name="Jiang F."/>
            <person name="Liu H."/>
            <person name="Zhao H."/>
            <person name="Xu D."/>
            <person name="Zhang Y."/>
        </authorList>
    </citation>
    <scope>NUCLEOTIDE SEQUENCE [LARGE SCALE GENOMIC DNA]</scope>
    <source>
        <strain evidence="2">cv. Punajuju</strain>
    </source>
</reference>
<evidence type="ECO:0000313" key="2">
    <source>
        <dbReference type="Proteomes" id="UP001055811"/>
    </source>
</evidence>
<dbReference type="EMBL" id="CM042013">
    <property type="protein sequence ID" value="KAI3737336.1"/>
    <property type="molecule type" value="Genomic_DNA"/>
</dbReference>
<keyword evidence="2" id="KW-1185">Reference proteome</keyword>
<proteinExistence type="predicted"/>